<evidence type="ECO:0000313" key="2">
    <source>
        <dbReference type="Proteomes" id="UP001590950"/>
    </source>
</evidence>
<organism evidence="1 2">
    <name type="scientific">Stereocaulon virgatum</name>
    <dbReference type="NCBI Taxonomy" id="373712"/>
    <lineage>
        <taxon>Eukaryota</taxon>
        <taxon>Fungi</taxon>
        <taxon>Dikarya</taxon>
        <taxon>Ascomycota</taxon>
        <taxon>Pezizomycotina</taxon>
        <taxon>Lecanoromycetes</taxon>
        <taxon>OSLEUM clade</taxon>
        <taxon>Lecanoromycetidae</taxon>
        <taxon>Lecanorales</taxon>
        <taxon>Lecanorineae</taxon>
        <taxon>Stereocaulaceae</taxon>
        <taxon>Stereocaulon</taxon>
    </lineage>
</organism>
<reference evidence="1 2" key="1">
    <citation type="submission" date="2024-09" db="EMBL/GenBank/DDBJ databases">
        <title>Rethinking Asexuality: The Enigmatic Case of Functional Sexual Genes in Lepraria (Stereocaulaceae).</title>
        <authorList>
            <person name="Doellman M."/>
            <person name="Sun Y."/>
            <person name="Barcenas-Pena A."/>
            <person name="Lumbsch H.T."/>
            <person name="Grewe F."/>
        </authorList>
    </citation>
    <scope>NUCLEOTIDE SEQUENCE [LARGE SCALE GENOMIC DNA]</scope>
    <source>
        <strain evidence="1 2">Mercado 3170</strain>
    </source>
</reference>
<comment type="caution">
    <text evidence="1">The sequence shown here is derived from an EMBL/GenBank/DDBJ whole genome shotgun (WGS) entry which is preliminary data.</text>
</comment>
<protein>
    <recommendedName>
        <fullName evidence="3">LAGLIDADG homing endonuclease</fullName>
    </recommendedName>
</protein>
<evidence type="ECO:0000313" key="1">
    <source>
        <dbReference type="EMBL" id="KAL2047596.1"/>
    </source>
</evidence>
<dbReference type="Proteomes" id="UP001590950">
    <property type="component" value="Unassembled WGS sequence"/>
</dbReference>
<dbReference type="EMBL" id="JBEFKJ010000002">
    <property type="protein sequence ID" value="KAL2047596.1"/>
    <property type="molecule type" value="Genomic_DNA"/>
</dbReference>
<name>A0ABR4AS30_9LECA</name>
<sequence>MATFQIKGNAYSQHETEIACSLRIYLSVSDESIGSILGTRRNGLGSSPIKCSGLIEEIQQSTDARLRAVHDAVHNNRAQWEPYAGQVYHEWWDAHSQLAQRLQAQGKITEYLDTERGGRG</sequence>
<accession>A0ABR4AS30</accession>
<proteinExistence type="predicted"/>
<gene>
    <name evidence="1" type="ORF">N7G274_000638</name>
</gene>
<evidence type="ECO:0008006" key="3">
    <source>
        <dbReference type="Google" id="ProtNLM"/>
    </source>
</evidence>
<keyword evidence="2" id="KW-1185">Reference proteome</keyword>